<keyword evidence="2" id="KW-0732">Signal</keyword>
<sequence length="851" mass="96750">MLQLLLIILNCIIIGISTSFDSRLNVGTVLFSPSDHQKLYWNATELSLLKARRYFQDLLPPANFIETANEAYVNKLLRYFRDTYCTIKNETPNETVNYVMTTAFSDAVGGYLKFWILPVTKFGFYGGTVSQNNIIKLSRFYKDLKNFLHTDGVGWRGPDVNFLHNTTMYTAPPRHFRKAIRNPCKALLFEDNPYESIIPIPKVNWNEKSSSMFIPLKKYSIVPLDSPDYPNALIKYYDIAKNCIEENNPTRSDDFEKRFQAWLVKEVMPHLYDEKIYFGLGSVLTLVNKTQKIDFISYDRKTHKVIIGGFPIDLTAKKTLLILIILILEIAWCIPALIYLICTKKMKPLCFQGSKSEGSNECTKTRTTTTTTTNAVSIFLDKPQADMIRFEPRHIQSKSSVPMKAGISYEREVKNLPSKSSLKKICNTSSSHSQKKVPITMEKSKSSILSRKICCCSKCPISGSLHNTKSVYSEKDAIIAINKSYDSNKKSVKKLCSCSKCTIYGSLRKTASFYSENDTIVAINKSTESNTKSVRETISRVTYVKCESNNTLQNIQLKCSTDQISIKESNQNLDKCACHDCLQDEKSNKNLIYDICVKDTNSHLSLEKNCSCRSCLKDNNSEESLERHCSCRSCLKDISSNQSLENHCSCHDCIKDNKSDRNIEKTVCLCQSCLEDTNSDQNLDKYLPCQSSKNSCHTHFDDKKDSQVTILTQEILSSELVNIKKFDTSMQAQQPLEIDNVYKDIGLTIESMNHPGLEIMIENPHTEISVCVGKGNFDKKYTLKPSKIPKRLPNADYRATHQPSTKKEVVRIANTNRSLIPKRKITIVDDLAIDQRKSVHKVKNNKLNVTL</sequence>
<dbReference type="AlphaFoldDB" id="A0A9N9R707"/>
<keyword evidence="1" id="KW-0472">Membrane</keyword>
<organism evidence="4 5">
    <name type="scientific">Diatraea saccharalis</name>
    <name type="common">sugarcane borer</name>
    <dbReference type="NCBI Taxonomy" id="40085"/>
    <lineage>
        <taxon>Eukaryota</taxon>
        <taxon>Metazoa</taxon>
        <taxon>Ecdysozoa</taxon>
        <taxon>Arthropoda</taxon>
        <taxon>Hexapoda</taxon>
        <taxon>Insecta</taxon>
        <taxon>Pterygota</taxon>
        <taxon>Neoptera</taxon>
        <taxon>Endopterygota</taxon>
        <taxon>Lepidoptera</taxon>
        <taxon>Glossata</taxon>
        <taxon>Ditrysia</taxon>
        <taxon>Pyraloidea</taxon>
        <taxon>Crambidae</taxon>
        <taxon>Crambinae</taxon>
        <taxon>Diatraea</taxon>
    </lineage>
</organism>
<dbReference type="Proteomes" id="UP001153714">
    <property type="component" value="Chromosome 3"/>
</dbReference>
<dbReference type="OrthoDB" id="7456429at2759"/>
<keyword evidence="1" id="KW-1133">Transmembrane helix</keyword>
<evidence type="ECO:0000313" key="4">
    <source>
        <dbReference type="EMBL" id="CAG9790816.1"/>
    </source>
</evidence>
<reference evidence="4" key="1">
    <citation type="submission" date="2021-12" db="EMBL/GenBank/DDBJ databases">
        <authorList>
            <person name="King R."/>
        </authorList>
    </citation>
    <scope>NUCLEOTIDE SEQUENCE</scope>
</reference>
<feature type="domain" description="C2H2-type" evidence="3">
    <location>
        <begin position="629"/>
        <end position="651"/>
    </location>
</feature>
<keyword evidence="5" id="KW-1185">Reference proteome</keyword>
<protein>
    <recommendedName>
        <fullName evidence="3">C2H2-type domain-containing protein</fullName>
    </recommendedName>
</protein>
<dbReference type="EMBL" id="OU893334">
    <property type="protein sequence ID" value="CAG9790816.1"/>
    <property type="molecule type" value="Genomic_DNA"/>
</dbReference>
<gene>
    <name evidence="4" type="ORF">DIATSA_LOCUS8467</name>
</gene>
<accession>A0A9N9R707</accession>
<dbReference type="InterPro" id="IPR013087">
    <property type="entry name" value="Znf_C2H2_type"/>
</dbReference>
<feature type="transmembrane region" description="Helical" evidence="1">
    <location>
        <begin position="320"/>
        <end position="342"/>
    </location>
</feature>
<evidence type="ECO:0000259" key="3">
    <source>
        <dbReference type="PROSITE" id="PS00028"/>
    </source>
</evidence>
<keyword evidence="1" id="KW-0812">Transmembrane</keyword>
<reference evidence="4" key="2">
    <citation type="submission" date="2022-10" db="EMBL/GenBank/DDBJ databases">
        <authorList>
            <consortium name="ENA_rothamsted_submissions"/>
            <consortium name="culmorum"/>
            <person name="King R."/>
        </authorList>
    </citation>
    <scope>NUCLEOTIDE SEQUENCE</scope>
</reference>
<proteinExistence type="predicted"/>
<evidence type="ECO:0000313" key="5">
    <source>
        <dbReference type="Proteomes" id="UP001153714"/>
    </source>
</evidence>
<dbReference type="PROSITE" id="PS00028">
    <property type="entry name" value="ZINC_FINGER_C2H2_1"/>
    <property type="match status" value="1"/>
</dbReference>
<evidence type="ECO:0000256" key="1">
    <source>
        <dbReference type="SAM" id="Phobius"/>
    </source>
</evidence>
<evidence type="ECO:0000256" key="2">
    <source>
        <dbReference type="SAM" id="SignalP"/>
    </source>
</evidence>
<feature type="signal peptide" evidence="2">
    <location>
        <begin position="1"/>
        <end position="19"/>
    </location>
</feature>
<name>A0A9N9R707_9NEOP</name>
<feature type="chain" id="PRO_5040188981" description="C2H2-type domain-containing protein" evidence="2">
    <location>
        <begin position="20"/>
        <end position="851"/>
    </location>
</feature>